<sequence>MATEKQDYTGIGAQGPTPAKFSRYRSVRRAASSDVQRISPLDTAGPPVSTHYSASAAVSQDTPDWTSGSTPTIKKSMSRYRRQKPSTSNSTSDAPPPPPLPISPEQYAAPRAKPIMPSHDDYPSPRPSKDSYGEDVAKARGRFMDAMRRDTSGKGIIGGKGNVSSESEQEERERDRQAAMDRLTGGCSESLVTPSNRQRPATRRRPATDREAGNRHETDDGTTRHRSHNEPWRKSLREAMGFSRPKDKTSHGHSVDEAAEANAPALFPGIDAPISAVNAGERRVLVQYKKDSLKLSVSPSTSAHDILVSASHHISEIQPSRFILMESFTAQGLERPLRRYECVRDVLNSWAHDAENPLIIVPAPSMDALDFLDAQKVSAKPPTDATFHLYYSQKPRKWDKRFLTVRSDGQIILSRKEMAKEQTNVCHLSDFDIYSPTPTFLSHKVKPPKKICYAIKSQQKSSMFLSTENFIHFFATNDKSVADGWYRAVQTWRSWYLINKLGAGQPEGGERAAGTIRVHDEPTQARPLKPLLATINHRSSETDEESSIERSRKQQSLRRRSSRDHGPPPSSFPRSLAAEPEPATARLGEENPFSSSGLLGRAYTLRQKAMKEREDREKREADLLFNQGLAGSGTTNRRFSASRPGSRSNSIASAQGPDLDGLVKRTQSLQQGKPLVDLTPVYQEPPQHNRKGRGITVDSGGPLIDAATGLEAAGGIAIPPAKTWRRPTEPPSTTETRTRNRSNTVRSTSSRYRHHNAPSSATTPIDSAVVQEQAFAPNSLLARNGTGSLPPAPGAPIGHGVATGDRNATRPMLDVSPPSPFAEGSLLRGL</sequence>
<feature type="region of interest" description="Disordered" evidence="1">
    <location>
        <begin position="670"/>
        <end position="699"/>
    </location>
</feature>
<dbReference type="Gene3D" id="2.30.29.30">
    <property type="entry name" value="Pleckstrin-homology domain (PH domain)/Phosphotyrosine-binding domain (PTB)"/>
    <property type="match status" value="1"/>
</dbReference>
<dbReference type="InterPro" id="IPR029071">
    <property type="entry name" value="Ubiquitin-like_domsf"/>
</dbReference>
<name>A0ABR4LIH3_9EURO</name>
<feature type="region of interest" description="Disordered" evidence="1">
    <location>
        <begin position="624"/>
        <end position="658"/>
    </location>
</feature>
<feature type="compositionally biased region" description="Polar residues" evidence="1">
    <location>
        <begin position="50"/>
        <end position="75"/>
    </location>
</feature>
<dbReference type="Proteomes" id="UP001610432">
    <property type="component" value="Unassembled WGS sequence"/>
</dbReference>
<feature type="compositionally biased region" description="Basic residues" evidence="1">
    <location>
        <begin position="553"/>
        <end position="562"/>
    </location>
</feature>
<evidence type="ECO:0000313" key="2">
    <source>
        <dbReference type="EMBL" id="KAL2863233.1"/>
    </source>
</evidence>
<accession>A0ABR4LIH3</accession>
<dbReference type="EMBL" id="JBFXLQ010000054">
    <property type="protein sequence ID" value="KAL2863233.1"/>
    <property type="molecule type" value="Genomic_DNA"/>
</dbReference>
<dbReference type="PANTHER" id="PTHR38700">
    <property type="entry name" value="YALI0E22418P"/>
    <property type="match status" value="1"/>
</dbReference>
<feature type="compositionally biased region" description="Low complexity" evidence="1">
    <location>
        <begin position="731"/>
        <end position="750"/>
    </location>
</feature>
<feature type="compositionally biased region" description="Polar residues" evidence="1">
    <location>
        <begin position="632"/>
        <end position="653"/>
    </location>
</feature>
<dbReference type="RefSeq" id="XP_070882212.1">
    <property type="nucleotide sequence ID" value="XM_071033735.1"/>
</dbReference>
<keyword evidence="3" id="KW-1185">Reference proteome</keyword>
<dbReference type="PANTHER" id="PTHR38700:SF1">
    <property type="entry name" value="PH DOMAIN-CONTAINING PROTEIN"/>
    <property type="match status" value="1"/>
</dbReference>
<proteinExistence type="predicted"/>
<dbReference type="Gene3D" id="3.10.20.90">
    <property type="entry name" value="Phosphatidylinositol 3-kinase Catalytic Subunit, Chain A, domain 1"/>
    <property type="match status" value="1"/>
</dbReference>
<feature type="region of interest" description="Disordered" evidence="1">
    <location>
        <begin position="781"/>
        <end position="830"/>
    </location>
</feature>
<feature type="region of interest" description="Disordered" evidence="1">
    <location>
        <begin position="1"/>
        <end position="234"/>
    </location>
</feature>
<organism evidence="2 3">
    <name type="scientific">Aspergillus lucknowensis</name>
    <dbReference type="NCBI Taxonomy" id="176173"/>
    <lineage>
        <taxon>Eukaryota</taxon>
        <taxon>Fungi</taxon>
        <taxon>Dikarya</taxon>
        <taxon>Ascomycota</taxon>
        <taxon>Pezizomycotina</taxon>
        <taxon>Eurotiomycetes</taxon>
        <taxon>Eurotiomycetidae</taxon>
        <taxon>Eurotiales</taxon>
        <taxon>Aspergillaceae</taxon>
        <taxon>Aspergillus</taxon>
        <taxon>Aspergillus subgen. Nidulantes</taxon>
    </lineage>
</organism>
<feature type="region of interest" description="Disordered" evidence="1">
    <location>
        <begin position="721"/>
        <end position="766"/>
    </location>
</feature>
<feature type="region of interest" description="Disordered" evidence="1">
    <location>
        <begin position="519"/>
        <end position="599"/>
    </location>
</feature>
<reference evidence="2 3" key="1">
    <citation type="submission" date="2024-07" db="EMBL/GenBank/DDBJ databases">
        <title>Section-level genome sequencing and comparative genomics of Aspergillus sections Usti and Cavernicolus.</title>
        <authorList>
            <consortium name="Lawrence Berkeley National Laboratory"/>
            <person name="Nybo J.L."/>
            <person name="Vesth T.C."/>
            <person name="Theobald S."/>
            <person name="Frisvad J.C."/>
            <person name="Larsen T.O."/>
            <person name="Kjaerboelling I."/>
            <person name="Rothschild-Mancinelli K."/>
            <person name="Lyhne E.K."/>
            <person name="Kogle M.E."/>
            <person name="Barry K."/>
            <person name="Clum A."/>
            <person name="Na H."/>
            <person name="Ledsgaard L."/>
            <person name="Lin J."/>
            <person name="Lipzen A."/>
            <person name="Kuo A."/>
            <person name="Riley R."/>
            <person name="Mondo S."/>
            <person name="Labutti K."/>
            <person name="Haridas S."/>
            <person name="Pangalinan J."/>
            <person name="Salamov A.A."/>
            <person name="Simmons B.A."/>
            <person name="Magnuson J.K."/>
            <person name="Chen J."/>
            <person name="Drula E."/>
            <person name="Henrissat B."/>
            <person name="Wiebenga A."/>
            <person name="Lubbers R.J."/>
            <person name="Gomes A.C."/>
            <person name="Macurrencykelacurrency M.R."/>
            <person name="Stajich J."/>
            <person name="Grigoriev I.V."/>
            <person name="Mortensen U.H."/>
            <person name="De Vries R.P."/>
            <person name="Baker S.E."/>
            <person name="Andersen M.R."/>
        </authorList>
    </citation>
    <scope>NUCLEOTIDE SEQUENCE [LARGE SCALE GENOMIC DNA]</scope>
    <source>
        <strain evidence="2 3">CBS 449.75</strain>
    </source>
</reference>
<feature type="compositionally biased region" description="Basic and acidic residues" evidence="1">
    <location>
        <begin position="206"/>
        <end position="234"/>
    </location>
</feature>
<evidence type="ECO:0008006" key="4">
    <source>
        <dbReference type="Google" id="ProtNLM"/>
    </source>
</evidence>
<gene>
    <name evidence="2" type="ORF">BJX67DRAFT_384849</name>
</gene>
<dbReference type="GeneID" id="98148807"/>
<evidence type="ECO:0000313" key="3">
    <source>
        <dbReference type="Proteomes" id="UP001610432"/>
    </source>
</evidence>
<feature type="compositionally biased region" description="Basic and acidic residues" evidence="1">
    <location>
        <begin position="118"/>
        <end position="152"/>
    </location>
</feature>
<protein>
    <recommendedName>
        <fullName evidence="4">PH domain-containing protein</fullName>
    </recommendedName>
</protein>
<dbReference type="InterPro" id="IPR011993">
    <property type="entry name" value="PH-like_dom_sf"/>
</dbReference>
<dbReference type="SUPFAM" id="SSF54236">
    <property type="entry name" value="Ubiquitin-like"/>
    <property type="match status" value="1"/>
</dbReference>
<evidence type="ECO:0000256" key="1">
    <source>
        <dbReference type="SAM" id="MobiDB-lite"/>
    </source>
</evidence>
<comment type="caution">
    <text evidence="2">The sequence shown here is derived from an EMBL/GenBank/DDBJ whole genome shotgun (WGS) entry which is preliminary data.</text>
</comment>